<evidence type="ECO:0000313" key="2">
    <source>
        <dbReference type="Proteomes" id="UP001231649"/>
    </source>
</evidence>
<organism evidence="1 2">
    <name type="scientific">Mythimna loreyi</name>
    <dbReference type="NCBI Taxonomy" id="667449"/>
    <lineage>
        <taxon>Eukaryota</taxon>
        <taxon>Metazoa</taxon>
        <taxon>Ecdysozoa</taxon>
        <taxon>Arthropoda</taxon>
        <taxon>Hexapoda</taxon>
        <taxon>Insecta</taxon>
        <taxon>Pterygota</taxon>
        <taxon>Neoptera</taxon>
        <taxon>Endopterygota</taxon>
        <taxon>Lepidoptera</taxon>
        <taxon>Glossata</taxon>
        <taxon>Ditrysia</taxon>
        <taxon>Noctuoidea</taxon>
        <taxon>Noctuidae</taxon>
        <taxon>Noctuinae</taxon>
        <taxon>Hadenini</taxon>
        <taxon>Mythimna</taxon>
    </lineage>
</organism>
<protein>
    <submittedName>
        <fullName evidence="1">Uncharacterized protein</fullName>
    </submittedName>
</protein>
<dbReference type="EMBL" id="CM056794">
    <property type="protein sequence ID" value="KAJ8716920.1"/>
    <property type="molecule type" value="Genomic_DNA"/>
</dbReference>
<keyword evidence="2" id="KW-1185">Reference proteome</keyword>
<dbReference type="Proteomes" id="UP001231649">
    <property type="component" value="Chromosome 18"/>
</dbReference>
<sequence>MSSSGYSPYHWCLVSECKNTSVKTPEKLWIQVPTDLKMRNTWLKLARRDPKSLSTKTKYYFCEDHFDLENDMENYTQLKIMGSVKRIRMRPNCIPSRFDCQPGRKRTFTESEPRAAFMKRQRLSIIKEIEETTINETCDTPLSSSSGQDILTIEHKCGNDKAIQVIPPQEHKAIQVSHVAHYRSKFVQISTRRKNSTTSPFKTTVCTATSPFKMNISQASTSKLSAKRKLNFFEEESDDSFTPATEGSTVDYESSPYKISSQSKTTSDGSTSQEEFIKQKINLVATLAKVKNKPRSYIGVPKDLYFLLDLIKKHTNISEQNIILCLMRIKLNRTFSQLADDFDLSVTQASSLFFNKMPRIVEVLSPFIQQFPTKSIKQNLPIAFRHKFNKVTCIIDCLEIEIQKPKKAMYQALTWSEYKKTNTIKYLIACTPDGEVSFVSKGYAGRISDVNIVENSKFLDSLPPNACILADRGFKNIAHYLSLKGFTLMRPPSVSSGCKLSKAEARLTKQIASLRIHVERVIRRVREFGMLKMHSVVNSNLIGMLDLCITTACALINLQDSLIK</sequence>
<name>A0ACC2QGU7_9NEOP</name>
<accession>A0ACC2QGU7</accession>
<gene>
    <name evidence="1" type="ORF">PYW08_005319</name>
</gene>
<reference evidence="1" key="1">
    <citation type="submission" date="2023-03" db="EMBL/GenBank/DDBJ databases">
        <title>Chromosome-level genomes of two armyworms, Mythimna separata and Mythimna loreyi, provide insights into the biosynthesis and reception of sex pheromones.</title>
        <authorList>
            <person name="Zhao H."/>
        </authorList>
    </citation>
    <scope>NUCLEOTIDE SEQUENCE</scope>
    <source>
        <strain evidence="1">BeijingLab</strain>
    </source>
</reference>
<comment type="caution">
    <text evidence="1">The sequence shown here is derived from an EMBL/GenBank/DDBJ whole genome shotgun (WGS) entry which is preliminary data.</text>
</comment>
<proteinExistence type="predicted"/>
<evidence type="ECO:0000313" key="1">
    <source>
        <dbReference type="EMBL" id="KAJ8716920.1"/>
    </source>
</evidence>